<evidence type="ECO:0000259" key="12">
    <source>
        <dbReference type="PROSITE" id="PS50290"/>
    </source>
</evidence>
<dbReference type="SMART" id="SM01343">
    <property type="entry name" value="FATC"/>
    <property type="match status" value="1"/>
</dbReference>
<protein>
    <recommendedName>
        <fullName evidence="10">Serine/threonine-protein kinase TOR</fullName>
        <ecNumber evidence="10">2.7.11.1</ecNumber>
    </recommendedName>
</protein>
<dbReference type="InterPro" id="IPR000403">
    <property type="entry name" value="PI3/4_kinase_cat_dom"/>
</dbReference>
<keyword evidence="15" id="KW-1185">Reference proteome</keyword>
<dbReference type="FunFam" id="1.20.120.150:FF:000001">
    <property type="entry name" value="Serine/threonine-protein kinase TOR"/>
    <property type="match status" value="1"/>
</dbReference>
<keyword evidence="2 10" id="KW-0723">Serine/threonine-protein kinase</keyword>
<dbReference type="GO" id="GO:0004674">
    <property type="term" value="F:protein serine/threonine kinase activity"/>
    <property type="evidence" value="ECO:0007669"/>
    <property type="project" value="UniProtKB-KW"/>
</dbReference>
<comment type="similarity">
    <text evidence="1 10">Belongs to the PI3/PI4-kinase family.</text>
</comment>
<dbReference type="GO" id="GO:0031932">
    <property type="term" value="C:TORC2 complex"/>
    <property type="evidence" value="ECO:0007669"/>
    <property type="project" value="TreeGrafter"/>
</dbReference>
<evidence type="ECO:0000313" key="15">
    <source>
        <dbReference type="Proteomes" id="UP000887561"/>
    </source>
</evidence>
<feature type="compositionally biased region" description="Low complexity" evidence="11">
    <location>
        <begin position="1606"/>
        <end position="1622"/>
    </location>
</feature>
<evidence type="ECO:0000256" key="8">
    <source>
        <dbReference type="ARBA" id="ARBA00047899"/>
    </source>
</evidence>
<evidence type="ECO:0000256" key="1">
    <source>
        <dbReference type="ARBA" id="ARBA00011031"/>
    </source>
</evidence>
<dbReference type="InterPro" id="IPR014009">
    <property type="entry name" value="PIK_FAT"/>
</dbReference>
<dbReference type="CDD" id="cd05169">
    <property type="entry name" value="PIKKc_TOR"/>
    <property type="match status" value="1"/>
</dbReference>
<evidence type="ECO:0000256" key="9">
    <source>
        <dbReference type="ARBA" id="ARBA00048679"/>
    </source>
</evidence>
<dbReference type="InterPro" id="IPR036940">
    <property type="entry name" value="PI3/4_kinase_cat_sf"/>
</dbReference>
<dbReference type="SUPFAM" id="SSF56112">
    <property type="entry name" value="Protein kinase-like (PK-like)"/>
    <property type="match status" value="1"/>
</dbReference>
<evidence type="ECO:0000256" key="4">
    <source>
        <dbReference type="ARBA" id="ARBA00022737"/>
    </source>
</evidence>
<dbReference type="InterPro" id="IPR011009">
    <property type="entry name" value="Kinase-like_dom_sf"/>
</dbReference>
<dbReference type="FunFam" id="1.10.1070.11:FF:000040">
    <property type="entry name" value="Serine/threonine-protein kinase TOR"/>
    <property type="match status" value="1"/>
</dbReference>
<dbReference type="PROSITE" id="PS50290">
    <property type="entry name" value="PI3_4_KINASE_3"/>
    <property type="match status" value="1"/>
</dbReference>
<dbReference type="InterPro" id="IPR036738">
    <property type="entry name" value="FRB_sf"/>
</dbReference>
<dbReference type="FunFam" id="3.30.1010.10:FF:000006">
    <property type="entry name" value="Serine/threonine-protein kinase TOR"/>
    <property type="match status" value="1"/>
</dbReference>
<dbReference type="Proteomes" id="UP000887561">
    <property type="component" value="Unplaced"/>
</dbReference>
<comment type="catalytic activity">
    <reaction evidence="8 10">
        <text>L-threonyl-[protein] + ATP = O-phospho-L-threonyl-[protein] + ADP + H(+)</text>
        <dbReference type="Rhea" id="RHEA:46608"/>
        <dbReference type="Rhea" id="RHEA-COMP:11060"/>
        <dbReference type="Rhea" id="RHEA-COMP:11605"/>
        <dbReference type="ChEBI" id="CHEBI:15378"/>
        <dbReference type="ChEBI" id="CHEBI:30013"/>
        <dbReference type="ChEBI" id="CHEBI:30616"/>
        <dbReference type="ChEBI" id="CHEBI:61977"/>
        <dbReference type="ChEBI" id="CHEBI:456216"/>
        <dbReference type="EC" id="2.7.11.1"/>
    </reaction>
</comment>
<dbReference type="SMART" id="SM01346">
    <property type="entry name" value="DUF3385"/>
    <property type="match status" value="1"/>
</dbReference>
<dbReference type="InterPro" id="IPR003151">
    <property type="entry name" value="PIK-rel_kinase_FAT"/>
</dbReference>
<dbReference type="Pfam" id="PF02260">
    <property type="entry name" value="FATC"/>
    <property type="match status" value="1"/>
</dbReference>
<dbReference type="WBParaSite" id="scaffold1067_cov296.g2377">
    <property type="protein sequence ID" value="scaffold1067_cov296.g2377"/>
    <property type="gene ID" value="scaffold1067_cov296.g2377"/>
</dbReference>
<dbReference type="InterPro" id="IPR026683">
    <property type="entry name" value="TOR_cat"/>
</dbReference>
<dbReference type="GO" id="GO:0031931">
    <property type="term" value="C:TORC1 complex"/>
    <property type="evidence" value="ECO:0007669"/>
    <property type="project" value="UniProtKB-ARBA"/>
</dbReference>
<dbReference type="InterPro" id="IPR009076">
    <property type="entry name" value="FRB_dom"/>
</dbReference>
<dbReference type="GO" id="GO:0005634">
    <property type="term" value="C:nucleus"/>
    <property type="evidence" value="ECO:0007669"/>
    <property type="project" value="TreeGrafter"/>
</dbReference>
<evidence type="ECO:0000313" key="16">
    <source>
        <dbReference type="WBParaSite" id="scaffold1067_cov296.g2377"/>
    </source>
</evidence>
<dbReference type="EC" id="2.7.11.1" evidence="10"/>
<dbReference type="Gene3D" id="1.25.10.10">
    <property type="entry name" value="Leucine-rich Repeat Variant"/>
    <property type="match status" value="3"/>
</dbReference>
<dbReference type="Gene3D" id="1.10.1070.11">
    <property type="entry name" value="Phosphatidylinositol 3-/4-kinase, catalytic domain"/>
    <property type="match status" value="1"/>
</dbReference>
<dbReference type="GO" id="GO:0005737">
    <property type="term" value="C:cytoplasm"/>
    <property type="evidence" value="ECO:0007669"/>
    <property type="project" value="TreeGrafter"/>
</dbReference>
<feature type="compositionally biased region" description="Basic residues" evidence="11">
    <location>
        <begin position="1639"/>
        <end position="1650"/>
    </location>
</feature>
<dbReference type="Pfam" id="PF08771">
    <property type="entry name" value="FRB_dom"/>
    <property type="match status" value="1"/>
</dbReference>
<feature type="region of interest" description="Disordered" evidence="11">
    <location>
        <begin position="1599"/>
        <end position="1654"/>
    </location>
</feature>
<dbReference type="GO" id="GO:0016242">
    <property type="term" value="P:negative regulation of macroautophagy"/>
    <property type="evidence" value="ECO:0007669"/>
    <property type="project" value="TreeGrafter"/>
</dbReference>
<evidence type="ECO:0000256" key="6">
    <source>
        <dbReference type="ARBA" id="ARBA00022777"/>
    </source>
</evidence>
<evidence type="ECO:0000256" key="7">
    <source>
        <dbReference type="ARBA" id="ARBA00022840"/>
    </source>
</evidence>
<dbReference type="PROSITE" id="PS51190">
    <property type="entry name" value="FATC"/>
    <property type="match status" value="1"/>
</dbReference>
<dbReference type="GO" id="GO:0044877">
    <property type="term" value="F:protein-containing complex binding"/>
    <property type="evidence" value="ECO:0007669"/>
    <property type="project" value="InterPro"/>
</dbReference>
<dbReference type="GO" id="GO:0005524">
    <property type="term" value="F:ATP binding"/>
    <property type="evidence" value="ECO:0007669"/>
    <property type="project" value="UniProtKB-KW"/>
</dbReference>
<dbReference type="InterPro" id="IPR011989">
    <property type="entry name" value="ARM-like"/>
</dbReference>
<keyword evidence="3 10" id="KW-0808">Transferase</keyword>
<dbReference type="PANTHER" id="PTHR11139:SF9">
    <property type="entry name" value="SERINE_THREONINE-PROTEIN KINASE MTOR"/>
    <property type="match status" value="1"/>
</dbReference>
<dbReference type="Gene3D" id="1.20.120.150">
    <property type="entry name" value="FKBP12-rapamycin binding domain"/>
    <property type="match status" value="1"/>
</dbReference>
<feature type="domain" description="PI3K/PI4K catalytic" evidence="12">
    <location>
        <begin position="2005"/>
        <end position="2324"/>
    </location>
</feature>
<dbReference type="SUPFAM" id="SSF48371">
    <property type="entry name" value="ARM repeat"/>
    <property type="match status" value="1"/>
</dbReference>
<proteinExistence type="inferred from homology"/>
<dbReference type="PROSITE" id="PS51189">
    <property type="entry name" value="FAT"/>
    <property type="match status" value="1"/>
</dbReference>
<name>A0A915LE29_MELJA</name>
<evidence type="ECO:0000256" key="2">
    <source>
        <dbReference type="ARBA" id="ARBA00022527"/>
    </source>
</evidence>
<dbReference type="SMART" id="SM00146">
    <property type="entry name" value="PI3Kc"/>
    <property type="match status" value="1"/>
</dbReference>
<keyword evidence="5 10" id="KW-0547">Nucleotide-binding</keyword>
<dbReference type="Pfam" id="PF11865">
    <property type="entry name" value="mTOR_dom"/>
    <property type="match status" value="1"/>
</dbReference>
<evidence type="ECO:0000256" key="5">
    <source>
        <dbReference type="ARBA" id="ARBA00022741"/>
    </source>
</evidence>
<evidence type="ECO:0000256" key="10">
    <source>
        <dbReference type="RuleBase" id="RU364109"/>
    </source>
</evidence>
<dbReference type="InterPro" id="IPR050517">
    <property type="entry name" value="DDR_Repair_Kinase"/>
</dbReference>
<keyword evidence="7 10" id="KW-0067">ATP-binding</keyword>
<dbReference type="InterPro" id="IPR003152">
    <property type="entry name" value="FATC_dom"/>
</dbReference>
<keyword evidence="6 10" id="KW-0418">Kinase</keyword>
<dbReference type="InterPro" id="IPR016024">
    <property type="entry name" value="ARM-type_fold"/>
</dbReference>
<dbReference type="InterPro" id="IPR024585">
    <property type="entry name" value="mTOR_dom"/>
</dbReference>
<accession>A0A915LE29</accession>
<feature type="domain" description="FATC" evidence="14">
    <location>
        <begin position="2308"/>
        <end position="2340"/>
    </location>
</feature>
<evidence type="ECO:0000259" key="14">
    <source>
        <dbReference type="PROSITE" id="PS51190"/>
    </source>
</evidence>
<dbReference type="PROSITE" id="PS00915">
    <property type="entry name" value="PI3_4_KINASE_1"/>
    <property type="match status" value="1"/>
</dbReference>
<organism evidence="15 16">
    <name type="scientific">Meloidogyne javanica</name>
    <name type="common">Root-knot nematode worm</name>
    <dbReference type="NCBI Taxonomy" id="6303"/>
    <lineage>
        <taxon>Eukaryota</taxon>
        <taxon>Metazoa</taxon>
        <taxon>Ecdysozoa</taxon>
        <taxon>Nematoda</taxon>
        <taxon>Chromadorea</taxon>
        <taxon>Rhabditida</taxon>
        <taxon>Tylenchina</taxon>
        <taxon>Tylenchomorpha</taxon>
        <taxon>Tylenchoidea</taxon>
        <taxon>Meloidogynidae</taxon>
        <taxon>Meloidogyninae</taxon>
        <taxon>Meloidogyne</taxon>
        <taxon>Meloidogyne incognita group</taxon>
    </lineage>
</organism>
<dbReference type="SUPFAM" id="SSF47212">
    <property type="entry name" value="FKBP12-rapamycin-binding domain of FKBP-rapamycin-associated protein (FRAP)"/>
    <property type="match status" value="1"/>
</dbReference>
<dbReference type="Pfam" id="PF02259">
    <property type="entry name" value="FAT"/>
    <property type="match status" value="2"/>
</dbReference>
<evidence type="ECO:0000256" key="3">
    <source>
        <dbReference type="ARBA" id="ARBA00022679"/>
    </source>
</evidence>
<dbReference type="Pfam" id="PF23593">
    <property type="entry name" value="HEAT_ATR"/>
    <property type="match status" value="1"/>
</dbReference>
<dbReference type="PANTHER" id="PTHR11139">
    <property type="entry name" value="ATAXIA TELANGIECTASIA MUTATED ATM -RELATED"/>
    <property type="match status" value="1"/>
</dbReference>
<feature type="domain" description="FAT" evidence="13">
    <location>
        <begin position="1246"/>
        <end position="1831"/>
    </location>
</feature>
<keyword evidence="4" id="KW-0677">Repeat</keyword>
<dbReference type="InterPro" id="IPR057564">
    <property type="entry name" value="HEAT_ATR"/>
</dbReference>
<dbReference type="SMART" id="SM01345">
    <property type="entry name" value="Rapamycin_bind"/>
    <property type="match status" value="1"/>
</dbReference>
<dbReference type="InterPro" id="IPR018936">
    <property type="entry name" value="PI3/4_kinase_CS"/>
</dbReference>
<dbReference type="GO" id="GO:0038202">
    <property type="term" value="P:TORC1 signaling"/>
    <property type="evidence" value="ECO:0007669"/>
    <property type="project" value="TreeGrafter"/>
</dbReference>
<dbReference type="Pfam" id="PF00454">
    <property type="entry name" value="PI3_PI4_kinase"/>
    <property type="match status" value="1"/>
</dbReference>
<reference evidence="16" key="1">
    <citation type="submission" date="2022-11" db="UniProtKB">
        <authorList>
            <consortium name="WormBaseParasite"/>
        </authorList>
    </citation>
    <scope>IDENTIFICATION</scope>
</reference>
<evidence type="ECO:0000256" key="11">
    <source>
        <dbReference type="SAM" id="MobiDB-lite"/>
    </source>
</evidence>
<comment type="catalytic activity">
    <reaction evidence="9">
        <text>L-seryl-[protein] + ATP = O-phospho-L-seryl-[protein] + ADP + H(+)</text>
        <dbReference type="Rhea" id="RHEA:17989"/>
        <dbReference type="Rhea" id="RHEA-COMP:9863"/>
        <dbReference type="Rhea" id="RHEA-COMP:11604"/>
        <dbReference type="ChEBI" id="CHEBI:15378"/>
        <dbReference type="ChEBI" id="CHEBI:29999"/>
        <dbReference type="ChEBI" id="CHEBI:30616"/>
        <dbReference type="ChEBI" id="CHEBI:83421"/>
        <dbReference type="ChEBI" id="CHEBI:456216"/>
        <dbReference type="EC" id="2.7.11.1"/>
    </reaction>
</comment>
<dbReference type="GO" id="GO:0045727">
    <property type="term" value="P:positive regulation of translation"/>
    <property type="evidence" value="ECO:0007669"/>
    <property type="project" value="UniProtKB-ARBA"/>
</dbReference>
<sequence length="2340" mass="269752">MDKPRILKNLQPLKIHYPEIYNRCNNLVERIGERPSEVFDSINSSDASEKQAGIYLILCLADASFDEETTKITNFARNLLRMLTMNSQESTSKSYAVELMEVALNQCFEWLEEQQRSEQRRLAAVILAKDLAIFTQSHFFQRANQFFANIFKCIRDSKPNLRLAAAEALRAGLAVTSQRETKHKNEWYNKCIKEACQFDFPSISRDDILHGSLLIFNELLRIANYSHENARLQLVGITQHFNKSRSSIIGQSPIEWLLEPIQPPTVESRTARTLITDYFQEIVKNCFEARNSKTPYCQLILLELFPRLASFSDNNGQQLFCFVPEAAEHSLALVGKYPEAMLTLGLLALSRPLEIRSKIAPILNILIQHMHLAVSKKKLVHDNDFKCLSLVVRSQLSYLCEKIRELLPLFFSTGISEGLITVMHDIINAIPELKADVFDGLMDQLYHLLMDRPRPSKLAPPTAPPIPAGPIQPVNIPQTKLALKTLGEFNFSRHSLQMFLRYVAMGYLISDSVEIRLTAVYSCTEMLKPFIMVYENVENQQKAEVYNLIRNVLECLVKTAIVDTDFNVRLSVLDCFCNMDQNFLFHLSQREMLDTIFLALHDENYQVREQAVELLGKLSDLNPSFVFLKFRRILLESISQLANSKTLNNEVQGARMIEHLARQSPRFISAYMHSILLVLIPHLKIDKSIGGSSNVEVTVHVLNAVSELSLIGGLEMVRSIDKFFPPIIAFLQDSTSLNRREAALRAMGRLCQCVGYVVEPYKDYPDLLEILLQLLKTEFALDPYTYKVYIGKVHSHIRSRSLALTLPNSGETNETHGMDIITWINYERLTLNEYYPALSISNLILMLQDPQRCSLFHREIMHTILQIFTNLRNRPQYLGQVIPPLILITEQCKPQLRSFFLSQFSRFISIINLQLQPYMTQFFCLIAKAWCWSDNDDLKGIIIRLIEDVGRSFGEKFTVYATNLCPYLLNVLQNDTSPDRKLTLNALSCTQTISKCLGTHIHLILSPILACIEDVDSPEKNRLAALETVISLASNHPIMEQAPQIMQTWMRCISIKFMQQKLIQLLSTIIKKWDQFPIYKDSVNAVLRRHRVDGALRQEYREQLANLQVLHAQNLPPQLELRDTQFHVNADQLRRCWKIQTLTSREDWLQWLSTLRVHFIRQSPSPALRACTGLAEAHDPLAKELFNAAFISVWTELRESDQNQLTMLLIEILKQCPHAEPIQAILNLAEFMDHSEKGPFPIDYNMLSKSAEQTRAYAKALRYKELDILKSRKGEPNPDDCQSLIMRFGPEDGPLAKFDIELHQMRCLEALGQWSQLNNACQTALLDSELAETHLTRQQSDFIKMNENVQMVNENTQEGSFLRAVLAIRENDFERAHFYINKVRDIFDSELTAMATESYDRAYGAMVTLQELTELEEAVEYKMISNRDARIVMLWSRRLQGCRPNIDHWRRILLVRSIVFSQNELRTHWIKFAALCRREGKQAIARNILRSLLDVSGDVPVDKLNIPFDKPQLALAVCKQICAGFMQQRQAVEHSTSMKLHYFVVATSFDQNWYKAWHRLATTYYSAISQHQTSTPSQLPPTLLPMEIDYSIAAGKKPWHHHHYQHQQQQHYQHQQQHQQQQLAAYYTPIPSQQQQPQHSHHHHHSHHHPQQQIVTDLTTIPPPSIITGGCGGDTNSSGYVQHPLPLHGMPIAYVQPPPSVQTAAATASQINSPPIMQSPLRAHQLVTNYAVNAVSCFFKAIQLAEGSRLDDTLRLLMLWFDYGDRPEVFERLRDNLKMIPSEVWLEVVPQLIARLDSQNNTGVLVRQLVIDVAKAYPQAWVYALTAAIKSRNTRRSQVAKEILDIIAENKPILVEQATLVNDELIRCAILWHEQWHEALEEASRFYFQDKNVDEMMNILRPLHQKIEQGHTTMKEQSFNHTYYKDLKDAFEHCEVFRRTGNQKEMTAAWDLYYNIFKRISNQLRQMNTLDLNYISPRLCKARNLELSIPGTYDPNAPLITIASMQPHLQIIMSKQRPRKIYMRGSDGKEYAFLLKGHEDPRQDERVMQLFGLVNSLILREAETSRRNLTIQRYSITTLSQSSGLIGWVPNCDTLHSLIKDYREKRKIPISEEHNKMQKLCVDIDKCTLLQRVEVFEEALRSTCGDDLRQTLWMKSPNSEVWFDRRTNYTRSMGVMSMVGYILGLGDRHPSNLMLDRLSGKIVHIDFGDCFEVAMKREKYPEKIPFRLTRMLIQAMEVTGIDGNYRLTCERVLRLLRANNDSILAVLESFVYDPMLNWRLTEGQRGEDNEAISRVKAKLCGRDFNPFEPINVTEQVDRLIEQATMNDNLCQCYIGWCPFW</sequence>
<evidence type="ECO:0000259" key="13">
    <source>
        <dbReference type="PROSITE" id="PS51189"/>
    </source>
</evidence>